<organism evidence="2 3">
    <name type="scientific">Araneus ventricosus</name>
    <name type="common">Orbweaver spider</name>
    <name type="synonym">Epeira ventricosa</name>
    <dbReference type="NCBI Taxonomy" id="182803"/>
    <lineage>
        <taxon>Eukaryota</taxon>
        <taxon>Metazoa</taxon>
        <taxon>Ecdysozoa</taxon>
        <taxon>Arthropoda</taxon>
        <taxon>Chelicerata</taxon>
        <taxon>Arachnida</taxon>
        <taxon>Araneae</taxon>
        <taxon>Araneomorphae</taxon>
        <taxon>Entelegynae</taxon>
        <taxon>Araneoidea</taxon>
        <taxon>Araneidae</taxon>
        <taxon>Araneus</taxon>
    </lineage>
</organism>
<dbReference type="EMBL" id="BGPR01038638">
    <property type="protein sequence ID" value="GBO14513.1"/>
    <property type="molecule type" value="Genomic_DNA"/>
</dbReference>
<proteinExistence type="predicted"/>
<evidence type="ECO:0000313" key="3">
    <source>
        <dbReference type="Proteomes" id="UP000499080"/>
    </source>
</evidence>
<dbReference type="AlphaFoldDB" id="A0A4Y2UP96"/>
<accession>A0A4Y2UP96</accession>
<evidence type="ECO:0000313" key="2">
    <source>
        <dbReference type="EMBL" id="GBO14513.1"/>
    </source>
</evidence>
<keyword evidence="1" id="KW-1133">Transmembrane helix</keyword>
<dbReference type="Proteomes" id="UP000499080">
    <property type="component" value="Unassembled WGS sequence"/>
</dbReference>
<gene>
    <name evidence="2" type="ORF">AVEN_242564_1</name>
</gene>
<sequence>MCMSKVWELFDKLYSMFEADHSERFLRDRLRRHMRPPGLEIEAYILAAICMFCLAYLVYADDMTLFGHRALRNETANA</sequence>
<comment type="caution">
    <text evidence="2">The sequence shown here is derived from an EMBL/GenBank/DDBJ whole genome shotgun (WGS) entry which is preliminary data.</text>
</comment>
<reference evidence="2 3" key="1">
    <citation type="journal article" date="2019" name="Sci. Rep.">
        <title>Orb-weaving spider Araneus ventricosus genome elucidates the spidroin gene catalogue.</title>
        <authorList>
            <person name="Kono N."/>
            <person name="Nakamura H."/>
            <person name="Ohtoshi R."/>
            <person name="Moran D.A.P."/>
            <person name="Shinohara A."/>
            <person name="Yoshida Y."/>
            <person name="Fujiwara M."/>
            <person name="Mori M."/>
            <person name="Tomita M."/>
            <person name="Arakawa K."/>
        </authorList>
    </citation>
    <scope>NUCLEOTIDE SEQUENCE [LARGE SCALE GENOMIC DNA]</scope>
</reference>
<keyword evidence="1" id="KW-0812">Transmembrane</keyword>
<feature type="transmembrane region" description="Helical" evidence="1">
    <location>
        <begin position="41"/>
        <end position="59"/>
    </location>
</feature>
<keyword evidence="3" id="KW-1185">Reference proteome</keyword>
<evidence type="ECO:0000256" key="1">
    <source>
        <dbReference type="SAM" id="Phobius"/>
    </source>
</evidence>
<name>A0A4Y2UP96_ARAVE</name>
<keyword evidence="1" id="KW-0472">Membrane</keyword>
<protein>
    <submittedName>
        <fullName evidence="2">Uncharacterized protein</fullName>
    </submittedName>
</protein>